<evidence type="ECO:0000256" key="4">
    <source>
        <dbReference type="ARBA" id="ARBA00022960"/>
    </source>
</evidence>
<feature type="transmembrane region" description="Helical" evidence="8">
    <location>
        <begin position="451"/>
        <end position="473"/>
    </location>
</feature>
<keyword evidence="5" id="KW-0573">Peptidoglycan synthesis</keyword>
<feature type="transmembrane region" description="Helical" evidence="8">
    <location>
        <begin position="77"/>
        <end position="98"/>
    </location>
</feature>
<feature type="transmembrane region" description="Helical" evidence="8">
    <location>
        <begin position="118"/>
        <end position="141"/>
    </location>
</feature>
<feature type="transmembrane region" description="Helical" evidence="8">
    <location>
        <begin position="276"/>
        <end position="295"/>
    </location>
</feature>
<dbReference type="Proteomes" id="UP000774283">
    <property type="component" value="Unassembled WGS sequence"/>
</dbReference>
<evidence type="ECO:0000256" key="5">
    <source>
        <dbReference type="ARBA" id="ARBA00022984"/>
    </source>
</evidence>
<comment type="subcellular location">
    <subcellularLocation>
        <location evidence="1">Cell membrane</location>
        <topology evidence="1">Multi-pass membrane protein</topology>
    </subcellularLocation>
</comment>
<dbReference type="EMBL" id="JAAXOW010000002">
    <property type="protein sequence ID" value="NKX93535.1"/>
    <property type="molecule type" value="Genomic_DNA"/>
</dbReference>
<dbReference type="PANTHER" id="PTHR47019:SF1">
    <property type="entry name" value="LIPID II FLIPPASE MURJ"/>
    <property type="match status" value="1"/>
</dbReference>
<dbReference type="InterPro" id="IPR004268">
    <property type="entry name" value="MurJ"/>
</dbReference>
<dbReference type="GO" id="GO:0015648">
    <property type="term" value="F:lipid-linked peptidoglycan transporter activity"/>
    <property type="evidence" value="ECO:0007669"/>
    <property type="project" value="TreeGrafter"/>
</dbReference>
<comment type="caution">
    <text evidence="9">The sequence shown here is derived from an EMBL/GenBank/DDBJ whole genome shotgun (WGS) entry which is preliminary data.</text>
</comment>
<dbReference type="Pfam" id="PF03023">
    <property type="entry name" value="MurJ"/>
    <property type="match status" value="1"/>
</dbReference>
<name>A0A9X5FC95_9MICO</name>
<reference evidence="9 10" key="1">
    <citation type="submission" date="2020-04" db="EMBL/GenBank/DDBJ databases">
        <title>MicrobeNet Type strains.</title>
        <authorList>
            <person name="Nicholson A.C."/>
        </authorList>
    </citation>
    <scope>NUCLEOTIDE SEQUENCE [LARGE SCALE GENOMIC DNA]</scope>
    <source>
        <strain evidence="9 10">ATCC BAA-789</strain>
    </source>
</reference>
<dbReference type="GO" id="GO:0034204">
    <property type="term" value="P:lipid translocation"/>
    <property type="evidence" value="ECO:0007669"/>
    <property type="project" value="TreeGrafter"/>
</dbReference>
<evidence type="ECO:0000256" key="7">
    <source>
        <dbReference type="ARBA" id="ARBA00023136"/>
    </source>
</evidence>
<keyword evidence="4" id="KW-0133">Cell shape</keyword>
<keyword evidence="6 8" id="KW-1133">Transmembrane helix</keyword>
<keyword evidence="3 8" id="KW-0812">Transmembrane</keyword>
<organism evidence="9 10">
    <name type="scientific">Sanguibacter hominis ATCC BAA-789</name>
    <dbReference type="NCBI Taxonomy" id="1312740"/>
    <lineage>
        <taxon>Bacteria</taxon>
        <taxon>Bacillati</taxon>
        <taxon>Actinomycetota</taxon>
        <taxon>Actinomycetes</taxon>
        <taxon>Micrococcales</taxon>
        <taxon>Sanguibacteraceae</taxon>
        <taxon>Sanguibacter</taxon>
    </lineage>
</organism>
<accession>A0A9X5FC95</accession>
<feature type="transmembrane region" description="Helical" evidence="8">
    <location>
        <begin position="234"/>
        <end position="256"/>
    </location>
</feature>
<protein>
    <submittedName>
        <fullName evidence="9">Virulence factor MviN</fullName>
    </submittedName>
</protein>
<sequence length="533" mass="53851">MITAITLLSRILGFTRWMVQAGTVGYGATGTAYASANALPNVLFEVAAGGALAGAVVPLLAAPLARGARAEVDRIASAALTWTATILVPLAVLVAVLAEPLVTVFLGAGAPSAQLELTAHFLRVFAWQVPLYGLGVVLTGVLQAQKRFFWPAFVPVLSTLVVIGAYIVFGATADGAQDDLAALPARAVAWLAWGTTAGVVALSVPLLLPTARGGVRLRPTWRFPEGVARRARKLAAAGVVAVLAQQLSLVATIWLANNRGGEGTFAVYQYTQAVYVLPHAVLVVPLVTSAFPRIADVVHQPERLGRLVSLTTRAVLVLGAVGASALVAAAPQVATVFSTVGHGDDQVIAAMAPALSWMAPGLVGLGVMLHLTRVLYALERSRAAVLASSVGWAVGIVTSAALAVTATWGGRDATATLVALGIGGSVGMLVGAVAAIVVLRRTAGADASRGVARTAGVVACVGAAGAVAGRVVADLVVEAWPGTTGTVVAGGVGGMLAVVVVLAGAWGVDRGSVREMLGRPHAARVAAAATEGE</sequence>
<keyword evidence="10" id="KW-1185">Reference proteome</keyword>
<dbReference type="InterPro" id="IPR051050">
    <property type="entry name" value="Lipid_II_flippase_MurJ/MviN"/>
</dbReference>
<dbReference type="PANTHER" id="PTHR47019">
    <property type="entry name" value="LIPID II FLIPPASE MURJ"/>
    <property type="match status" value="1"/>
</dbReference>
<dbReference type="GO" id="GO:0005886">
    <property type="term" value="C:plasma membrane"/>
    <property type="evidence" value="ECO:0007669"/>
    <property type="project" value="UniProtKB-SubCell"/>
</dbReference>
<feature type="transmembrane region" description="Helical" evidence="8">
    <location>
        <begin position="485"/>
        <end position="508"/>
    </location>
</feature>
<dbReference type="AlphaFoldDB" id="A0A9X5FC95"/>
<feature type="transmembrane region" description="Helical" evidence="8">
    <location>
        <begin position="43"/>
        <end position="65"/>
    </location>
</feature>
<feature type="transmembrane region" description="Helical" evidence="8">
    <location>
        <begin position="189"/>
        <end position="208"/>
    </location>
</feature>
<feature type="transmembrane region" description="Helical" evidence="8">
    <location>
        <begin position="148"/>
        <end position="169"/>
    </location>
</feature>
<dbReference type="GO" id="GO:0009252">
    <property type="term" value="P:peptidoglycan biosynthetic process"/>
    <property type="evidence" value="ECO:0007669"/>
    <property type="project" value="UniProtKB-KW"/>
</dbReference>
<evidence type="ECO:0000256" key="2">
    <source>
        <dbReference type="ARBA" id="ARBA00022475"/>
    </source>
</evidence>
<evidence type="ECO:0000313" key="10">
    <source>
        <dbReference type="Proteomes" id="UP000774283"/>
    </source>
</evidence>
<evidence type="ECO:0000313" key="9">
    <source>
        <dbReference type="EMBL" id="NKX93535.1"/>
    </source>
</evidence>
<feature type="transmembrane region" description="Helical" evidence="8">
    <location>
        <begin position="415"/>
        <end position="439"/>
    </location>
</feature>
<keyword evidence="2" id="KW-1003">Cell membrane</keyword>
<evidence type="ECO:0000256" key="1">
    <source>
        <dbReference type="ARBA" id="ARBA00004651"/>
    </source>
</evidence>
<evidence type="ECO:0000256" key="8">
    <source>
        <dbReference type="SAM" id="Phobius"/>
    </source>
</evidence>
<feature type="transmembrane region" description="Helical" evidence="8">
    <location>
        <begin position="350"/>
        <end position="371"/>
    </location>
</feature>
<dbReference type="GO" id="GO:0008360">
    <property type="term" value="P:regulation of cell shape"/>
    <property type="evidence" value="ECO:0007669"/>
    <property type="project" value="UniProtKB-KW"/>
</dbReference>
<feature type="transmembrane region" description="Helical" evidence="8">
    <location>
        <begin position="383"/>
        <end position="409"/>
    </location>
</feature>
<gene>
    <name evidence="9" type="ORF">HF995_09665</name>
</gene>
<evidence type="ECO:0000256" key="6">
    <source>
        <dbReference type="ARBA" id="ARBA00022989"/>
    </source>
</evidence>
<feature type="transmembrane region" description="Helical" evidence="8">
    <location>
        <begin position="307"/>
        <end position="330"/>
    </location>
</feature>
<evidence type="ECO:0000256" key="3">
    <source>
        <dbReference type="ARBA" id="ARBA00022692"/>
    </source>
</evidence>
<keyword evidence="7 8" id="KW-0472">Membrane</keyword>
<dbReference type="PRINTS" id="PR01806">
    <property type="entry name" value="VIRFACTRMVIN"/>
</dbReference>
<proteinExistence type="predicted"/>